<gene>
    <name evidence="11" type="ORF">ASCRUDRAFT_79959</name>
</gene>
<evidence type="ECO:0000256" key="1">
    <source>
        <dbReference type="ARBA" id="ARBA00004123"/>
    </source>
</evidence>
<evidence type="ECO:0000256" key="3">
    <source>
        <dbReference type="ARBA" id="ARBA00022664"/>
    </source>
</evidence>
<dbReference type="FunCoup" id="A0A1D2VLG0">
    <property type="interactions" value="507"/>
</dbReference>
<evidence type="ECO:0000313" key="12">
    <source>
        <dbReference type="Proteomes" id="UP000095038"/>
    </source>
</evidence>
<keyword evidence="4 8" id="KW-0747">Spliceosome</keyword>
<feature type="compositionally biased region" description="Polar residues" evidence="9">
    <location>
        <begin position="1"/>
        <end position="21"/>
    </location>
</feature>
<feature type="region of interest" description="Disordered" evidence="9">
    <location>
        <begin position="184"/>
        <end position="205"/>
    </location>
</feature>
<dbReference type="PANTHER" id="PTHR12942">
    <property type="entry name" value="STEP II SPLICING FACTOR SLU7"/>
    <property type="match status" value="1"/>
</dbReference>
<comment type="function">
    <text evidence="8">Involved in pre-mRNA splicing.</text>
</comment>
<dbReference type="GO" id="GO:0000398">
    <property type="term" value="P:mRNA splicing, via spliceosome"/>
    <property type="evidence" value="ECO:0007669"/>
    <property type="project" value="UniProtKB-UniRule"/>
</dbReference>
<dbReference type="InParanoid" id="A0A1D2VLG0"/>
<name>A0A1D2VLG0_9ASCO</name>
<dbReference type="GO" id="GO:0030628">
    <property type="term" value="F:pre-mRNA 3'-splice site binding"/>
    <property type="evidence" value="ECO:0007669"/>
    <property type="project" value="UniProtKB-UniRule"/>
</dbReference>
<dbReference type="Pfam" id="PF11708">
    <property type="entry name" value="Slu7"/>
    <property type="match status" value="1"/>
</dbReference>
<dbReference type="GO" id="GO:0005681">
    <property type="term" value="C:spliceosomal complex"/>
    <property type="evidence" value="ECO:0007669"/>
    <property type="project" value="UniProtKB-UniRule"/>
</dbReference>
<feature type="domain" description="CCHC-type" evidence="10">
    <location>
        <begin position="144"/>
        <end position="157"/>
    </location>
</feature>
<accession>A0A1D2VLG0</accession>
<keyword evidence="6 8" id="KW-0539">Nucleus</keyword>
<evidence type="ECO:0000256" key="9">
    <source>
        <dbReference type="SAM" id="MobiDB-lite"/>
    </source>
</evidence>
<dbReference type="Proteomes" id="UP000095038">
    <property type="component" value="Unassembled WGS sequence"/>
</dbReference>
<evidence type="ECO:0000313" key="11">
    <source>
        <dbReference type="EMBL" id="ODV62441.1"/>
    </source>
</evidence>
<protein>
    <recommendedName>
        <fullName evidence="8">Pre-mRNA-splicing factor SLU7</fullName>
    </recommendedName>
</protein>
<evidence type="ECO:0000259" key="10">
    <source>
        <dbReference type="PROSITE" id="PS50158"/>
    </source>
</evidence>
<keyword evidence="5 8" id="KW-0508">mRNA splicing</keyword>
<dbReference type="InterPro" id="IPR039974">
    <property type="entry name" value="Splicing_factor_SLU7"/>
</dbReference>
<dbReference type="OrthoDB" id="249612at2759"/>
<feature type="compositionally biased region" description="Low complexity" evidence="9">
    <location>
        <begin position="418"/>
        <end position="428"/>
    </location>
</feature>
<sequence>MVPPRTNNFRKQGKTNQSGGRNQYIPKFISVAPWYKESNNENDNDTIDEDNYSKNLGGDDDDGNKEKKDYLAHQRNDPTLKPKNFAISKHGFGINDLFEEIVDENIVEFDKNRNKNKNKRNSKTEKFNKNKRNKRFNSKNGVYCTNCGSVNHIKKDCLERPNKININFREKEKEEEDNDADDLIFNTTNHNIPNNKKPRKEKKNIIRIRKEEADNYNSNKKDNYDSRRDRWYGYDISNWESELKTWEENDIKKKEKLKLEEIDRLIRSIEKYDGEPNDDSFIENTELYFNSSSDEEIELQELGLLENDFKSKIDSEKASGEKIIRILEDKASYLYGVNSKPQKYNENEDIELSYNPKTRSIRDVNTGYINNNNLFVRHLNGEAAEYEKLKTFAWDSNKRAMNQMLQMTQLSETEEPQNGSGSNSNSNSIEGEAVSKLDPTNHPEASPTAFIVEMKKKKEELGKKSARQSYILRYL</sequence>
<evidence type="ECO:0000256" key="8">
    <source>
        <dbReference type="RuleBase" id="RU367071"/>
    </source>
</evidence>
<evidence type="ECO:0000256" key="2">
    <source>
        <dbReference type="ARBA" id="ARBA00007203"/>
    </source>
</evidence>
<feature type="region of interest" description="Disordered" evidence="9">
    <location>
        <begin position="1"/>
        <end position="67"/>
    </location>
</feature>
<dbReference type="InterPro" id="IPR021715">
    <property type="entry name" value="Slu7_dom"/>
</dbReference>
<dbReference type="PROSITE" id="PS50158">
    <property type="entry name" value="ZF_CCHC"/>
    <property type="match status" value="1"/>
</dbReference>
<keyword evidence="7" id="KW-0862">Zinc</keyword>
<evidence type="ECO:0000256" key="5">
    <source>
        <dbReference type="ARBA" id="ARBA00023187"/>
    </source>
</evidence>
<dbReference type="PANTHER" id="PTHR12942:SF2">
    <property type="entry name" value="PRE-MRNA-SPLICING FACTOR SLU7"/>
    <property type="match status" value="1"/>
</dbReference>
<feature type="compositionally biased region" description="Acidic residues" evidence="9">
    <location>
        <begin position="40"/>
        <end position="50"/>
    </location>
</feature>
<comment type="similarity">
    <text evidence="2 8">Belongs to the SLU7 family.</text>
</comment>
<dbReference type="STRING" id="1344418.A0A1D2VLG0"/>
<evidence type="ECO:0000256" key="6">
    <source>
        <dbReference type="ARBA" id="ARBA00023242"/>
    </source>
</evidence>
<dbReference type="GeneID" id="30968076"/>
<dbReference type="RefSeq" id="XP_020048748.1">
    <property type="nucleotide sequence ID" value="XM_020194440.1"/>
</dbReference>
<dbReference type="GO" id="GO:0008270">
    <property type="term" value="F:zinc ion binding"/>
    <property type="evidence" value="ECO:0007669"/>
    <property type="project" value="UniProtKB-KW"/>
</dbReference>
<dbReference type="EMBL" id="KV454477">
    <property type="protein sequence ID" value="ODV62441.1"/>
    <property type="molecule type" value="Genomic_DNA"/>
</dbReference>
<keyword evidence="7" id="KW-0479">Metal-binding</keyword>
<comment type="subcellular location">
    <subcellularLocation>
        <location evidence="1 8">Nucleus</location>
    </subcellularLocation>
</comment>
<evidence type="ECO:0000256" key="4">
    <source>
        <dbReference type="ARBA" id="ARBA00022728"/>
    </source>
</evidence>
<proteinExistence type="inferred from homology"/>
<keyword evidence="12" id="KW-1185">Reference proteome</keyword>
<feature type="compositionally biased region" description="Basic residues" evidence="9">
    <location>
        <begin position="196"/>
        <end position="205"/>
    </location>
</feature>
<evidence type="ECO:0000256" key="7">
    <source>
        <dbReference type="PROSITE-ProRule" id="PRU00047"/>
    </source>
</evidence>
<dbReference type="AlphaFoldDB" id="A0A1D2VLG0"/>
<keyword evidence="3 8" id="KW-0507">mRNA processing</keyword>
<feature type="region of interest" description="Disordered" evidence="9">
    <location>
        <begin position="113"/>
        <end position="135"/>
    </location>
</feature>
<reference evidence="12" key="1">
    <citation type="submission" date="2016-05" db="EMBL/GenBank/DDBJ databases">
        <title>Comparative genomics of biotechnologically important yeasts.</title>
        <authorList>
            <consortium name="DOE Joint Genome Institute"/>
            <person name="Riley R."/>
            <person name="Haridas S."/>
            <person name="Wolfe K.H."/>
            <person name="Lopes M.R."/>
            <person name="Hittinger C.T."/>
            <person name="Goker M."/>
            <person name="Salamov A."/>
            <person name="Wisecaver J."/>
            <person name="Long T.M."/>
            <person name="Aerts A.L."/>
            <person name="Barry K."/>
            <person name="Choi C."/>
            <person name="Clum A."/>
            <person name="Coughlan A.Y."/>
            <person name="Deshpande S."/>
            <person name="Douglass A.P."/>
            <person name="Hanson S.J."/>
            <person name="Klenk H.-P."/>
            <person name="Labutti K."/>
            <person name="Lapidus A."/>
            <person name="Lindquist E."/>
            <person name="Lipzen A."/>
            <person name="Meier-Kolthoff J.P."/>
            <person name="Ohm R.A."/>
            <person name="Otillar R.P."/>
            <person name="Pangilinan J."/>
            <person name="Peng Y."/>
            <person name="Rokas A."/>
            <person name="Rosa C.A."/>
            <person name="Scheuner C."/>
            <person name="Sibirny A.A."/>
            <person name="Slot J.C."/>
            <person name="Stielow J.B."/>
            <person name="Sun H."/>
            <person name="Kurtzman C.P."/>
            <person name="Blackwell M."/>
            <person name="Grigoriev I.V."/>
            <person name="Jeffries T.W."/>
        </authorList>
    </citation>
    <scope>NUCLEOTIDE SEQUENCE [LARGE SCALE GENOMIC DNA]</scope>
    <source>
        <strain evidence="12">DSM 1968</strain>
    </source>
</reference>
<dbReference type="InterPro" id="IPR001878">
    <property type="entry name" value="Znf_CCHC"/>
</dbReference>
<organism evidence="11 12">
    <name type="scientific">Ascoidea rubescens DSM 1968</name>
    <dbReference type="NCBI Taxonomy" id="1344418"/>
    <lineage>
        <taxon>Eukaryota</taxon>
        <taxon>Fungi</taxon>
        <taxon>Dikarya</taxon>
        <taxon>Ascomycota</taxon>
        <taxon>Saccharomycotina</taxon>
        <taxon>Saccharomycetes</taxon>
        <taxon>Ascoideaceae</taxon>
        <taxon>Ascoidea</taxon>
    </lineage>
</organism>
<comment type="subunit">
    <text evidence="8">Associated with the spliceosome.</text>
</comment>
<feature type="region of interest" description="Disordered" evidence="9">
    <location>
        <begin position="410"/>
        <end position="449"/>
    </location>
</feature>
<keyword evidence="7" id="KW-0863">Zinc-finger</keyword>